<dbReference type="PROSITE" id="PS00122">
    <property type="entry name" value="CARBOXYLESTERASE_B_1"/>
    <property type="match status" value="1"/>
</dbReference>
<evidence type="ECO:0000256" key="1">
    <source>
        <dbReference type="ARBA" id="ARBA00005964"/>
    </source>
</evidence>
<evidence type="ECO:0000256" key="6">
    <source>
        <dbReference type="RuleBase" id="RU361235"/>
    </source>
</evidence>
<organism evidence="8">
    <name type="scientific">Meteorus pulchricornis</name>
    <dbReference type="NCBI Taxonomy" id="51522"/>
    <lineage>
        <taxon>Eukaryota</taxon>
        <taxon>Metazoa</taxon>
        <taxon>Ecdysozoa</taxon>
        <taxon>Arthropoda</taxon>
        <taxon>Hexapoda</taxon>
        <taxon>Insecta</taxon>
        <taxon>Pterygota</taxon>
        <taxon>Neoptera</taxon>
        <taxon>Endopterygota</taxon>
        <taxon>Hymenoptera</taxon>
        <taxon>Apocrita</taxon>
        <taxon>Ichneumonoidea</taxon>
        <taxon>Braconidae</taxon>
        <taxon>Meteorinae</taxon>
        <taxon>Meteorus</taxon>
    </lineage>
</organism>
<dbReference type="EC" id="3.1.1.-" evidence="6"/>
<name>A0A9E8DFF2_9HYME</name>
<accession>A0A9E8DFF2</accession>
<evidence type="ECO:0000313" key="8">
    <source>
        <dbReference type="EMBL" id="UZH45662.1"/>
    </source>
</evidence>
<dbReference type="Pfam" id="PF00135">
    <property type="entry name" value="COesterase"/>
    <property type="match status" value="1"/>
</dbReference>
<comment type="similarity">
    <text evidence="1 6">Belongs to the type-B carboxylesterase/lipase family.</text>
</comment>
<dbReference type="GO" id="GO:0052689">
    <property type="term" value="F:carboxylic ester hydrolase activity"/>
    <property type="evidence" value="ECO:0007669"/>
    <property type="project" value="UniProtKB-KW"/>
</dbReference>
<evidence type="ECO:0000259" key="7">
    <source>
        <dbReference type="Pfam" id="PF00135"/>
    </source>
</evidence>
<keyword evidence="3 6" id="KW-0378">Hydrolase</keyword>
<evidence type="ECO:0000256" key="5">
    <source>
        <dbReference type="ARBA" id="ARBA00023180"/>
    </source>
</evidence>
<dbReference type="PANTHER" id="PTHR43142:SF1">
    <property type="entry name" value="CARBOXYLIC ESTER HYDROLASE"/>
    <property type="match status" value="1"/>
</dbReference>
<dbReference type="InterPro" id="IPR029058">
    <property type="entry name" value="AB_hydrolase_fold"/>
</dbReference>
<keyword evidence="4" id="KW-1015">Disulfide bond</keyword>
<feature type="domain" description="Carboxylesterase type B" evidence="7">
    <location>
        <begin position="4"/>
        <end position="512"/>
    </location>
</feature>
<sequence>MESIFVKVHQGQLRGVNETNINGQSYVAFRGVPYAKPPIGELRFKDSEPHGPWSGVRDATKFGGRCAQVDWLTRDFTGGDDCLYLNIYTTTLNPPVPKAVMVYIHGGGFVFGSGDDDMYGPDYLIEKDIVLVTLNYRLGIFGFLNADDEEAPGNQGLKDQVLALKWIQQNIARFGGNPDNVTIFGESAGGAAVHYLTISPLAQGLFHKAIMQSGVALNQWAVTIIPPMETIKKLAFILDYNLTDVKAFINYLRTLDPKRLIEADSKIRTRKDKILSIQVFLPSIDSKSKHPFMPISQEEAAKAGIKVPCMCGTVSHEGILIAAAVKKDTFDDVGNDPENVFMHPKTLTFMKRNNVTMDAIKRYYFGDEEISTNNIEKLVDALSTIYFTLGIHNVVEIQTKVPNVPMYFYKFEYDIPDSILKASFNINTKGTCHAEDIGFLFYQKMIELLDKKPPAPGSTEHLIIQRFTEMWTNFAKTGNPTPQITDLIPIEWKPVDSSNEYKCLHITDKLEMITEINVAHRLQKSIKNKL</sequence>
<dbReference type="InterPro" id="IPR002018">
    <property type="entry name" value="CarbesteraseB"/>
</dbReference>
<keyword evidence="2" id="KW-0719">Serine esterase</keyword>
<dbReference type="AlphaFoldDB" id="A0A9E8DFF2"/>
<proteinExistence type="evidence at transcript level"/>
<dbReference type="InterPro" id="IPR019826">
    <property type="entry name" value="Carboxylesterase_B_AS"/>
</dbReference>
<evidence type="ECO:0000256" key="4">
    <source>
        <dbReference type="ARBA" id="ARBA00023157"/>
    </source>
</evidence>
<gene>
    <name evidence="8" type="primary">CXE 28</name>
</gene>
<reference evidence="8" key="1">
    <citation type="submission" date="2022-03" db="EMBL/GenBank/DDBJ databases">
        <authorList>
            <person name="Sheng S."/>
        </authorList>
    </citation>
    <scope>NUCLEOTIDE SEQUENCE</scope>
    <source>
        <tissue evidence="8">Abdomen</tissue>
    </source>
</reference>
<dbReference type="SUPFAM" id="SSF53474">
    <property type="entry name" value="alpha/beta-Hydrolases"/>
    <property type="match status" value="1"/>
</dbReference>
<dbReference type="PANTHER" id="PTHR43142">
    <property type="entry name" value="CARBOXYLIC ESTER HYDROLASE"/>
    <property type="match status" value="1"/>
</dbReference>
<dbReference type="Gene3D" id="3.40.50.1820">
    <property type="entry name" value="alpha/beta hydrolase"/>
    <property type="match status" value="1"/>
</dbReference>
<evidence type="ECO:0000256" key="2">
    <source>
        <dbReference type="ARBA" id="ARBA00022487"/>
    </source>
</evidence>
<protein>
    <recommendedName>
        <fullName evidence="6">Carboxylic ester hydrolase</fullName>
        <ecNumber evidence="6">3.1.1.-</ecNumber>
    </recommendedName>
</protein>
<evidence type="ECO:0000256" key="3">
    <source>
        <dbReference type="ARBA" id="ARBA00022801"/>
    </source>
</evidence>
<keyword evidence="5" id="KW-0325">Glycoprotein</keyword>
<dbReference type="EMBL" id="OM938958">
    <property type="protein sequence ID" value="UZH45662.1"/>
    <property type="molecule type" value="mRNA"/>
</dbReference>